<evidence type="ECO:0000313" key="5">
    <source>
        <dbReference type="EMBL" id="RZT75823.1"/>
    </source>
</evidence>
<dbReference type="SMART" id="SM00347">
    <property type="entry name" value="HTH_MARR"/>
    <property type="match status" value="1"/>
</dbReference>
<protein>
    <submittedName>
        <fullName evidence="5">MarR family transcriptional regulator</fullName>
    </submittedName>
</protein>
<reference evidence="5 6" key="1">
    <citation type="submission" date="2019-02" db="EMBL/GenBank/DDBJ databases">
        <title>Genomic Encyclopedia of Type Strains, Phase IV (KMG-IV): sequencing the most valuable type-strain genomes for metagenomic binning, comparative biology and taxonomic classification.</title>
        <authorList>
            <person name="Goeker M."/>
        </authorList>
    </citation>
    <scope>NUCLEOTIDE SEQUENCE [LARGE SCALE GENOMIC DNA]</scope>
    <source>
        <strain evidence="5 6">DSM 21223</strain>
    </source>
</reference>
<dbReference type="InterPro" id="IPR023187">
    <property type="entry name" value="Tscrpt_reg_MarR-type_CS"/>
</dbReference>
<organism evidence="5 6">
    <name type="scientific">Azospira oryzae</name>
    <dbReference type="NCBI Taxonomy" id="146939"/>
    <lineage>
        <taxon>Bacteria</taxon>
        <taxon>Pseudomonadati</taxon>
        <taxon>Pseudomonadota</taxon>
        <taxon>Betaproteobacteria</taxon>
        <taxon>Rhodocyclales</taxon>
        <taxon>Rhodocyclaceae</taxon>
        <taxon>Azospira</taxon>
    </lineage>
</organism>
<dbReference type="RefSeq" id="WP_130460097.1">
    <property type="nucleotide sequence ID" value="NZ_SHKM01000003.1"/>
</dbReference>
<keyword evidence="2" id="KW-0238">DNA-binding</keyword>
<dbReference type="PRINTS" id="PR00598">
    <property type="entry name" value="HTHMARR"/>
</dbReference>
<proteinExistence type="predicted"/>
<dbReference type="InterPro" id="IPR039422">
    <property type="entry name" value="MarR/SlyA-like"/>
</dbReference>
<dbReference type="EMBL" id="SHKM01000003">
    <property type="protein sequence ID" value="RZT75823.1"/>
    <property type="molecule type" value="Genomic_DNA"/>
</dbReference>
<dbReference type="PROSITE" id="PS01117">
    <property type="entry name" value="HTH_MARR_1"/>
    <property type="match status" value="1"/>
</dbReference>
<accession>A0ABY0IKV1</accession>
<evidence type="ECO:0000256" key="1">
    <source>
        <dbReference type="ARBA" id="ARBA00023015"/>
    </source>
</evidence>
<evidence type="ECO:0000259" key="4">
    <source>
        <dbReference type="PROSITE" id="PS50995"/>
    </source>
</evidence>
<dbReference type="PROSITE" id="PS50995">
    <property type="entry name" value="HTH_MARR_2"/>
    <property type="match status" value="1"/>
</dbReference>
<evidence type="ECO:0000256" key="2">
    <source>
        <dbReference type="ARBA" id="ARBA00023125"/>
    </source>
</evidence>
<dbReference type="InterPro" id="IPR036388">
    <property type="entry name" value="WH-like_DNA-bd_sf"/>
</dbReference>
<dbReference type="SUPFAM" id="SSF46785">
    <property type="entry name" value="Winged helix' DNA-binding domain"/>
    <property type="match status" value="1"/>
</dbReference>
<evidence type="ECO:0000313" key="6">
    <source>
        <dbReference type="Proteomes" id="UP000292136"/>
    </source>
</evidence>
<name>A0ABY0IKV1_9RHOO</name>
<keyword evidence="3" id="KW-0804">Transcription</keyword>
<dbReference type="InterPro" id="IPR036390">
    <property type="entry name" value="WH_DNA-bd_sf"/>
</dbReference>
<gene>
    <name evidence="5" type="ORF">EV678_3010</name>
</gene>
<comment type="caution">
    <text evidence="5">The sequence shown here is derived from an EMBL/GenBank/DDBJ whole genome shotgun (WGS) entry which is preliminary data.</text>
</comment>
<dbReference type="InterPro" id="IPR000835">
    <property type="entry name" value="HTH_MarR-typ"/>
</dbReference>
<dbReference type="PANTHER" id="PTHR33164">
    <property type="entry name" value="TRANSCRIPTIONAL REGULATOR, MARR FAMILY"/>
    <property type="match status" value="1"/>
</dbReference>
<dbReference type="Pfam" id="PF12802">
    <property type="entry name" value="MarR_2"/>
    <property type="match status" value="1"/>
</dbReference>
<feature type="domain" description="HTH marR-type" evidence="4">
    <location>
        <begin position="13"/>
        <end position="146"/>
    </location>
</feature>
<dbReference type="PANTHER" id="PTHR33164:SF64">
    <property type="entry name" value="TRANSCRIPTIONAL REGULATOR SLYA"/>
    <property type="match status" value="1"/>
</dbReference>
<keyword evidence="6" id="KW-1185">Reference proteome</keyword>
<sequence>MSDHQPEATFPPQQRFSVLLHQTAALWRTALDRRLRPLGFSQASWRALIALRRQPEGCNQAVLAERLGIEAPTLVRLLDRMEKQGWLQRQSDPRDRRSKRVVLTAASLELAESMEATVEELRAELLAGLEPAQLEAMIDILETVRERAEGLLAKGAVDPESGSDIPL</sequence>
<evidence type="ECO:0000256" key="3">
    <source>
        <dbReference type="ARBA" id="ARBA00023163"/>
    </source>
</evidence>
<dbReference type="Proteomes" id="UP000292136">
    <property type="component" value="Unassembled WGS sequence"/>
</dbReference>
<dbReference type="Gene3D" id="1.10.10.10">
    <property type="entry name" value="Winged helix-like DNA-binding domain superfamily/Winged helix DNA-binding domain"/>
    <property type="match status" value="1"/>
</dbReference>
<keyword evidence="1" id="KW-0805">Transcription regulation</keyword>